<protein>
    <submittedName>
        <fullName evidence="1">Uncharacterized protein</fullName>
    </submittedName>
</protein>
<proteinExistence type="predicted"/>
<evidence type="ECO:0000313" key="1">
    <source>
        <dbReference type="EMBL" id="GJE90229.1"/>
    </source>
</evidence>
<gene>
    <name evidence="1" type="ORF">PsYK624_063570</name>
</gene>
<sequence>MSTPHLAPRTYAEWLELWGELDLDAAADMLERTAPYLIGFEHPLSPARRALAELTRTLRAWVHGVPYVRARVAPDDTACWTWTEQWWEFPMPDTRAAAALERYIQGPAPDPWRVSRGYIKTQEMLRFVPHAESAIIYCGHARRGGAPRDEVDAVNAVLHILSVREFRASCGALDDSELALLTLLKHRLLWSFQGAGGFSTPERDVSAYWFHRMMPPEIRRKREEEERAKRQRHRDEEWKPPPTWYYTLSVDMYR</sequence>
<name>A0A9P3GA95_9APHY</name>
<reference evidence="1 2" key="1">
    <citation type="submission" date="2021-08" db="EMBL/GenBank/DDBJ databases">
        <title>Draft Genome Sequence of Phanerochaete sordida strain YK-624.</title>
        <authorList>
            <person name="Mori T."/>
            <person name="Dohra H."/>
            <person name="Suzuki T."/>
            <person name="Kawagishi H."/>
            <person name="Hirai H."/>
        </authorList>
    </citation>
    <scope>NUCLEOTIDE SEQUENCE [LARGE SCALE GENOMIC DNA]</scope>
    <source>
        <strain evidence="1 2">YK-624</strain>
    </source>
</reference>
<organism evidence="1 2">
    <name type="scientific">Phanerochaete sordida</name>
    <dbReference type="NCBI Taxonomy" id="48140"/>
    <lineage>
        <taxon>Eukaryota</taxon>
        <taxon>Fungi</taxon>
        <taxon>Dikarya</taxon>
        <taxon>Basidiomycota</taxon>
        <taxon>Agaricomycotina</taxon>
        <taxon>Agaricomycetes</taxon>
        <taxon>Polyporales</taxon>
        <taxon>Phanerochaetaceae</taxon>
        <taxon>Phanerochaete</taxon>
    </lineage>
</organism>
<keyword evidence="2" id="KW-1185">Reference proteome</keyword>
<evidence type="ECO:0000313" key="2">
    <source>
        <dbReference type="Proteomes" id="UP000703269"/>
    </source>
</evidence>
<dbReference type="EMBL" id="BPQB01000015">
    <property type="protein sequence ID" value="GJE90229.1"/>
    <property type="molecule type" value="Genomic_DNA"/>
</dbReference>
<accession>A0A9P3GA95</accession>
<comment type="caution">
    <text evidence="1">The sequence shown here is derived from an EMBL/GenBank/DDBJ whole genome shotgun (WGS) entry which is preliminary data.</text>
</comment>
<dbReference type="AlphaFoldDB" id="A0A9P3GA95"/>
<dbReference type="Proteomes" id="UP000703269">
    <property type="component" value="Unassembled WGS sequence"/>
</dbReference>